<gene>
    <name evidence="2" type="ORF">DHW61_02950</name>
</gene>
<accession>A0A3D2X495</accession>
<sequence length="235" mass="26964">MTEKITTVLFDLDGTLLPFDQEEFIHSYFKRLAIKLIPMGFEKDALIKAIWTGMEAMIHNDGTKTNEVAFWEVFEGLLQTKRELLEDVFLDFYQNEFDAVKEVVKDDIDRRAIIEKLMSKGYQLVLATNPVFPREAVATRLSWIQLSLDDFSYVTSFENSSYCKPSLGYYLDILRAIEKKPEECAMIGNNTLEDMISGKLGITTGLVTTNLENQNNYDVNEFTHGTLEEVVENLL</sequence>
<keyword evidence="1 2" id="KW-0378">Hydrolase</keyword>
<evidence type="ECO:0000313" key="2">
    <source>
        <dbReference type="EMBL" id="HCL01365.1"/>
    </source>
</evidence>
<dbReference type="Proteomes" id="UP000262969">
    <property type="component" value="Unassembled WGS sequence"/>
</dbReference>
<dbReference type="Gene3D" id="1.10.150.520">
    <property type="match status" value="1"/>
</dbReference>
<dbReference type="InterPro" id="IPR023214">
    <property type="entry name" value="HAD_sf"/>
</dbReference>
<name>A0A3D2X495_9FIRM</name>
<comment type="caution">
    <text evidence="2">The sequence shown here is derived from an EMBL/GenBank/DDBJ whole genome shotgun (WGS) entry which is preliminary data.</text>
</comment>
<dbReference type="InterPro" id="IPR051540">
    <property type="entry name" value="S-2-haloacid_dehalogenase"/>
</dbReference>
<dbReference type="SFLD" id="SFLDS00003">
    <property type="entry name" value="Haloacid_Dehalogenase"/>
    <property type="match status" value="1"/>
</dbReference>
<dbReference type="EMBL" id="DPVV01000107">
    <property type="protein sequence ID" value="HCL01365.1"/>
    <property type="molecule type" value="Genomic_DNA"/>
</dbReference>
<dbReference type="PANTHER" id="PTHR43316">
    <property type="entry name" value="HYDROLASE, HALOACID DELAHOGENASE-RELATED"/>
    <property type="match status" value="1"/>
</dbReference>
<dbReference type="SUPFAM" id="SSF56784">
    <property type="entry name" value="HAD-like"/>
    <property type="match status" value="1"/>
</dbReference>
<dbReference type="InterPro" id="IPR036412">
    <property type="entry name" value="HAD-like_sf"/>
</dbReference>
<proteinExistence type="predicted"/>
<reference evidence="2 3" key="1">
    <citation type="journal article" date="2018" name="Nat. Biotechnol.">
        <title>A standardized bacterial taxonomy based on genome phylogeny substantially revises the tree of life.</title>
        <authorList>
            <person name="Parks D.H."/>
            <person name="Chuvochina M."/>
            <person name="Waite D.W."/>
            <person name="Rinke C."/>
            <person name="Skarshewski A."/>
            <person name="Chaumeil P.A."/>
            <person name="Hugenholtz P."/>
        </authorList>
    </citation>
    <scope>NUCLEOTIDE SEQUENCE [LARGE SCALE GENOMIC DNA]</scope>
    <source>
        <strain evidence="2">UBA11728</strain>
    </source>
</reference>
<organism evidence="2 3">
    <name type="scientific">Lachnoclostridium phytofermentans</name>
    <dbReference type="NCBI Taxonomy" id="66219"/>
    <lineage>
        <taxon>Bacteria</taxon>
        <taxon>Bacillati</taxon>
        <taxon>Bacillota</taxon>
        <taxon>Clostridia</taxon>
        <taxon>Lachnospirales</taxon>
        <taxon>Lachnospiraceae</taxon>
    </lineage>
</organism>
<evidence type="ECO:0000256" key="1">
    <source>
        <dbReference type="ARBA" id="ARBA00022801"/>
    </source>
</evidence>
<protein>
    <submittedName>
        <fullName evidence="2">HAD family hydrolase</fullName>
    </submittedName>
</protein>
<evidence type="ECO:0000313" key="3">
    <source>
        <dbReference type="Proteomes" id="UP000262969"/>
    </source>
</evidence>
<dbReference type="AlphaFoldDB" id="A0A3D2X495"/>
<dbReference type="Pfam" id="PF00702">
    <property type="entry name" value="Hydrolase"/>
    <property type="match status" value="1"/>
</dbReference>
<dbReference type="SFLD" id="SFLDG01129">
    <property type="entry name" value="C1.5:_HAD__Beta-PGM__Phosphata"/>
    <property type="match status" value="1"/>
</dbReference>
<dbReference type="Gene3D" id="3.40.50.1000">
    <property type="entry name" value="HAD superfamily/HAD-like"/>
    <property type="match status" value="1"/>
</dbReference>
<dbReference type="GO" id="GO:0016787">
    <property type="term" value="F:hydrolase activity"/>
    <property type="evidence" value="ECO:0007669"/>
    <property type="project" value="UniProtKB-KW"/>
</dbReference>
<dbReference type="PANTHER" id="PTHR43316:SF3">
    <property type="entry name" value="HALOACID DEHALOGENASE, TYPE II (AFU_ORTHOLOGUE AFUA_2G07750)-RELATED"/>
    <property type="match status" value="1"/>
</dbReference>